<gene>
    <name evidence="1" type="ORF">MKO06_16145</name>
</gene>
<dbReference type="Pfam" id="PF13585">
    <property type="entry name" value="CHU_C"/>
    <property type="match status" value="1"/>
</dbReference>
<evidence type="ECO:0000313" key="2">
    <source>
        <dbReference type="Proteomes" id="UP001155280"/>
    </source>
</evidence>
<reference evidence="1" key="1">
    <citation type="submission" date="2022-07" db="EMBL/GenBank/DDBJ databases">
        <title>Gramela sediminis sp. nov., isolated from deep-sea sediment of the Indian Ocean.</title>
        <authorList>
            <person name="Shi H."/>
        </authorList>
    </citation>
    <scope>NUCLEOTIDE SEQUENCE</scope>
    <source>
        <strain evidence="1">GC03-9</strain>
    </source>
</reference>
<dbReference type="EMBL" id="JANCNS010000003">
    <property type="protein sequence ID" value="MCP9201441.1"/>
    <property type="molecule type" value="Genomic_DNA"/>
</dbReference>
<organism evidence="1 2">
    <name type="scientific">Christiangramia oceanisediminis</name>
    <dbReference type="NCBI Taxonomy" id="2920386"/>
    <lineage>
        <taxon>Bacteria</taxon>
        <taxon>Pseudomonadati</taxon>
        <taxon>Bacteroidota</taxon>
        <taxon>Flavobacteriia</taxon>
        <taxon>Flavobacteriales</taxon>
        <taxon>Flavobacteriaceae</taxon>
        <taxon>Christiangramia</taxon>
    </lineage>
</organism>
<accession>A0A9X2L080</accession>
<dbReference type="Proteomes" id="UP001155280">
    <property type="component" value="Unassembled WGS sequence"/>
</dbReference>
<proteinExistence type="predicted"/>
<sequence>MKISKKDILFLVFGLILGVSALAQGALCSDIEPFCAGDQQLTFPNSNYLNSNQTSGEPGIDYGCLEEQPFPAWFFLQVEDTGNLTFTISQYENEDGTGAPLDVDFIVWGPFERGEEYCSGSQLNAGSLVDCSYLPDAVETMEIPNAQANEVYVVMITNFQQLPGYINLRQVNSDGGSTDCSILDSDLGDEVSVCGEDSYLLDGTTDEAEIYEWYVFNDATQEYEIIPGEDGPTYLVTEDGDYRLVVRDLVGDSSDMDEVVVRFYDVPVIGEAENLSICAEGLEFVDLTRTEAELLTPVQNPVDYEAVYFESQEDLEEDNEITSPQNFEFEDGKVIYARIRHIESGCYSPAEEFELGTFVFPEISLPETSIFCTTLQGDLLSTVSLGEELGAGYAYEWRDGNTVLGTEAVIRFEDIPQSHEIVLSIFHEESGCEIEVSTMPVLISGPEIVNLDISGSDFGEGYTVSVSTEGGVGREFAQFEFRLDDGPWRDNPVFNEVPPGSHMIRVREVNGCGEASSESFFLVGYPRFFTPNADGYNDTWRLINNGSIEIKRLFVFDRYGKLLKQLNPVNGQGWDGTYNGQPMPADDYWFRVEFVDSKTGNHQEYMSNFTLIR</sequence>
<dbReference type="NCBIfam" id="TIGR04131">
    <property type="entry name" value="Bac_Flav_CTERM"/>
    <property type="match status" value="1"/>
</dbReference>
<dbReference type="AlphaFoldDB" id="A0A9X2L080"/>
<dbReference type="InterPro" id="IPR026341">
    <property type="entry name" value="T9SS_type_B"/>
</dbReference>
<name>A0A9X2L080_9FLAO</name>
<evidence type="ECO:0000313" key="1">
    <source>
        <dbReference type="EMBL" id="MCP9201441.1"/>
    </source>
</evidence>
<protein>
    <submittedName>
        <fullName evidence="1">T9SS type B sorting domain-containing protein</fullName>
    </submittedName>
</protein>
<keyword evidence="2" id="KW-1185">Reference proteome</keyword>
<comment type="caution">
    <text evidence="1">The sequence shown here is derived from an EMBL/GenBank/DDBJ whole genome shotgun (WGS) entry which is preliminary data.</text>
</comment>
<dbReference type="RefSeq" id="WP_241552296.1">
    <property type="nucleotide sequence ID" value="NZ_JANCNS010000003.1"/>
</dbReference>